<organism evidence="1 2">
    <name type="scientific">Hirundo rustica rustica</name>
    <dbReference type="NCBI Taxonomy" id="333673"/>
    <lineage>
        <taxon>Eukaryota</taxon>
        <taxon>Metazoa</taxon>
        <taxon>Chordata</taxon>
        <taxon>Craniata</taxon>
        <taxon>Vertebrata</taxon>
        <taxon>Euteleostomi</taxon>
        <taxon>Archelosauria</taxon>
        <taxon>Archosauria</taxon>
        <taxon>Dinosauria</taxon>
        <taxon>Saurischia</taxon>
        <taxon>Theropoda</taxon>
        <taxon>Coelurosauria</taxon>
        <taxon>Aves</taxon>
        <taxon>Neognathae</taxon>
        <taxon>Neoaves</taxon>
        <taxon>Telluraves</taxon>
        <taxon>Australaves</taxon>
        <taxon>Passeriformes</taxon>
        <taxon>Sylvioidea</taxon>
        <taxon>Hirundinidae</taxon>
        <taxon>Hirundo</taxon>
    </lineage>
</organism>
<sequence>MEVRQLSHDDKFERKLRVESLKPCSNHCIDCQTKHMGKHVIIRGAHQDIIHVVVDDGLSGGCADRGQQGGHIPLADNRNKCGWMGAAQPEDEISGVVDENPWKKLDLLRGVLTVPDDDKLLSLDWPGSLFFGVYGKEGPIRRPQMERFDPIPYRRFRYLHLDCLGEPLDEFGETFLGPLHDLVIGYDRAVWHHSKKCGDRMLPGNLEGFDGDI</sequence>
<dbReference type="EMBL" id="QRBI01000234">
    <property type="protein sequence ID" value="RMB91856.1"/>
    <property type="molecule type" value="Genomic_DNA"/>
</dbReference>
<accession>A0A3M0JB11</accession>
<gene>
    <name evidence="1" type="ORF">DUI87_31784</name>
</gene>
<name>A0A3M0JB11_HIRRU</name>
<proteinExistence type="predicted"/>
<evidence type="ECO:0000313" key="1">
    <source>
        <dbReference type="EMBL" id="RMB91856.1"/>
    </source>
</evidence>
<evidence type="ECO:0000313" key="2">
    <source>
        <dbReference type="Proteomes" id="UP000269221"/>
    </source>
</evidence>
<dbReference type="Proteomes" id="UP000269221">
    <property type="component" value="Unassembled WGS sequence"/>
</dbReference>
<protein>
    <submittedName>
        <fullName evidence="1">Uncharacterized protein</fullName>
    </submittedName>
</protein>
<reference evidence="1 2" key="1">
    <citation type="submission" date="2018-07" db="EMBL/GenBank/DDBJ databases">
        <title>A high quality draft genome assembly of the barn swallow (H. rustica rustica).</title>
        <authorList>
            <person name="Formenti G."/>
            <person name="Chiara M."/>
            <person name="Poveda L."/>
            <person name="Francoijs K.-J."/>
            <person name="Bonisoli-Alquati A."/>
            <person name="Canova L."/>
            <person name="Gianfranceschi L."/>
            <person name="Horner D.S."/>
            <person name="Saino N."/>
        </authorList>
    </citation>
    <scope>NUCLEOTIDE SEQUENCE [LARGE SCALE GENOMIC DNA]</scope>
    <source>
        <strain evidence="1">Chelidonia</strain>
        <tissue evidence="1">Blood</tissue>
    </source>
</reference>
<comment type="caution">
    <text evidence="1">The sequence shown here is derived from an EMBL/GenBank/DDBJ whole genome shotgun (WGS) entry which is preliminary data.</text>
</comment>
<dbReference type="AlphaFoldDB" id="A0A3M0JB11"/>
<keyword evidence="2" id="KW-1185">Reference proteome</keyword>